<evidence type="ECO:0000313" key="2">
    <source>
        <dbReference type="Proteomes" id="UP000027730"/>
    </source>
</evidence>
<reference evidence="1 2" key="1">
    <citation type="journal article" date="2014" name="BMC Genomics">
        <title>Genome sequencing of four Aureobasidium pullulans varieties: biotechnological potential, stress tolerance, and description of new species.</title>
        <authorList>
            <person name="Gostin Ar C."/>
            <person name="Ohm R.A."/>
            <person name="Kogej T."/>
            <person name="Sonjak S."/>
            <person name="Turk M."/>
            <person name="Zajc J."/>
            <person name="Zalar P."/>
            <person name="Grube M."/>
            <person name="Sun H."/>
            <person name="Han J."/>
            <person name="Sharma A."/>
            <person name="Chiniquy J."/>
            <person name="Ngan C.Y."/>
            <person name="Lipzen A."/>
            <person name="Barry K."/>
            <person name="Grigoriev I.V."/>
            <person name="Gunde-Cimerman N."/>
        </authorList>
    </citation>
    <scope>NUCLEOTIDE SEQUENCE [LARGE SCALE GENOMIC DNA]</scope>
    <source>
        <strain evidence="1 2">CBS 147.97</strain>
    </source>
</reference>
<proteinExistence type="predicted"/>
<gene>
    <name evidence="1" type="ORF">M436DRAFT_61539</name>
</gene>
<organism evidence="1 2">
    <name type="scientific">Aureobasidium namibiae CBS 147.97</name>
    <dbReference type="NCBI Taxonomy" id="1043004"/>
    <lineage>
        <taxon>Eukaryota</taxon>
        <taxon>Fungi</taxon>
        <taxon>Dikarya</taxon>
        <taxon>Ascomycota</taxon>
        <taxon>Pezizomycotina</taxon>
        <taxon>Dothideomycetes</taxon>
        <taxon>Dothideomycetidae</taxon>
        <taxon>Dothideales</taxon>
        <taxon>Saccotheciaceae</taxon>
        <taxon>Aureobasidium</taxon>
    </lineage>
</organism>
<dbReference type="OrthoDB" id="4456803at2759"/>
<dbReference type="RefSeq" id="XP_013430341.1">
    <property type="nucleotide sequence ID" value="XM_013574887.1"/>
</dbReference>
<name>A0A074WXP9_9PEZI</name>
<dbReference type="AlphaFoldDB" id="A0A074WXP9"/>
<dbReference type="HOGENOM" id="CLU_1389967_0_0_1"/>
<evidence type="ECO:0000313" key="1">
    <source>
        <dbReference type="EMBL" id="KEQ76284.1"/>
    </source>
</evidence>
<dbReference type="EMBL" id="KL584704">
    <property type="protein sequence ID" value="KEQ76284.1"/>
    <property type="molecule type" value="Genomic_DNA"/>
</dbReference>
<dbReference type="GeneID" id="25413209"/>
<protein>
    <submittedName>
        <fullName evidence="1">Uncharacterized protein</fullName>
    </submittedName>
</protein>
<accession>A0A074WXP9</accession>
<dbReference type="Proteomes" id="UP000027730">
    <property type="component" value="Unassembled WGS sequence"/>
</dbReference>
<keyword evidence="2" id="KW-1185">Reference proteome</keyword>
<sequence>MSSFLLFCVAPVPSSTIDALLQTPRHNFFSLVRDSTQSNFDPWCTSPPVAPFNSDFSGRDQIRTFLAEHISVPPKGSDLESRQYAILDERSATDRTVILGHSYSSLLMRDLETMTEDEADQWQIECDEYEGEEDDSRREWRVKFEDADALSTILCFEGDFTPKVYNDEFIAIYTDAEGVFQLEPAYRAYAGAALPN</sequence>